<dbReference type="EMBL" id="CAUYUJ010007081">
    <property type="protein sequence ID" value="CAK0819498.1"/>
    <property type="molecule type" value="Genomic_DNA"/>
</dbReference>
<evidence type="ECO:0000313" key="3">
    <source>
        <dbReference type="Proteomes" id="UP001189429"/>
    </source>
</evidence>
<feature type="non-terminal residue" evidence="2">
    <location>
        <position position="731"/>
    </location>
</feature>
<feature type="compositionally biased region" description="Pro residues" evidence="1">
    <location>
        <begin position="400"/>
        <end position="411"/>
    </location>
</feature>
<protein>
    <recommendedName>
        <fullName evidence="4">CCT domain-containing protein</fullName>
    </recommendedName>
</protein>
<name>A0ABN9RK35_9DINO</name>
<gene>
    <name evidence="2" type="ORF">PCOR1329_LOCUS21486</name>
</gene>
<dbReference type="Proteomes" id="UP001189429">
    <property type="component" value="Unassembled WGS sequence"/>
</dbReference>
<keyword evidence="3" id="KW-1185">Reference proteome</keyword>
<feature type="compositionally biased region" description="Basic and acidic residues" evidence="1">
    <location>
        <begin position="500"/>
        <end position="510"/>
    </location>
</feature>
<feature type="region of interest" description="Disordered" evidence="1">
    <location>
        <begin position="237"/>
        <end position="266"/>
    </location>
</feature>
<feature type="region of interest" description="Disordered" evidence="1">
    <location>
        <begin position="290"/>
        <end position="317"/>
    </location>
</feature>
<feature type="region of interest" description="Disordered" evidence="1">
    <location>
        <begin position="487"/>
        <end position="542"/>
    </location>
</feature>
<evidence type="ECO:0000313" key="2">
    <source>
        <dbReference type="EMBL" id="CAK0819498.1"/>
    </source>
</evidence>
<accession>A0ABN9RK35</accession>
<reference evidence="2" key="1">
    <citation type="submission" date="2023-10" db="EMBL/GenBank/DDBJ databases">
        <authorList>
            <person name="Chen Y."/>
            <person name="Shah S."/>
            <person name="Dougan E. K."/>
            <person name="Thang M."/>
            <person name="Chan C."/>
        </authorList>
    </citation>
    <scope>NUCLEOTIDE SEQUENCE [LARGE SCALE GENOMIC DNA]</scope>
</reference>
<feature type="region of interest" description="Disordered" evidence="1">
    <location>
        <begin position="399"/>
        <end position="435"/>
    </location>
</feature>
<feature type="compositionally biased region" description="Low complexity" evidence="1">
    <location>
        <begin position="449"/>
        <end position="461"/>
    </location>
</feature>
<feature type="non-terminal residue" evidence="2">
    <location>
        <position position="1"/>
    </location>
</feature>
<sequence>DELVSANWASQHGAVRRELVVADKVYLRFRRAEGNVAAATPPLRAPKGPRAAAEPHGHLGAPAPRGRQPVEAHALQQRPHERGAESGPPWVGGPTLPEPGLALFEKARPPSAPRLEPKLLEPKLIEHAVHRMVPSKLKGEVLPVKPRSISCKPHATMVEEERIRSTSHPARSRSDPPPKSWSPWGSLNSPCHSGCLASADLPFSCSDFGNAVGWSRHSSPHAHEQVSPTDALDKQSLHDSNIFSGSGSGSELQSSESKCPSTEWEFSELPHPVPIGGFPLPLGAQLTDRSVHSVPSAQHGGREPPLAVGRPYAQPQQHWQPHDTLLCGANALGVQHPGQHQLLGGLRGPPGLVPVGLAPPGAAAQHPGSLVIVANSDALAWQTAASFGTVVSGGTLPLGVGPPQPGQPQPLQPRMEAQGSAQVPRRHGTGGAGPMPAIFMVPEAAASAASRSLPRADSAPPGCDRAGPLSEPGAVGTAAAAAQAAGSAAGAARRRTYRAGQREAAKRERALVSSRAAPAADHGVGGGLHPGPPAELAPASWAQEHARPAVAALAAPAAASSSATICDGEPQRYGAGGGFSEGIARASFVGRSARAGSAPPDCRAAGAVAAGAEGPERLYFKPRRRAGVRVRQRKEFAIARRRGLNEPAADAAGVGATQEGEADPNTADGPAAAAATGVAAAVAPVGPVRARARWADAALAEGDLGNSPRHELWPVSGDAAQQAASALEVEA</sequence>
<feature type="region of interest" description="Disordered" evidence="1">
    <location>
        <begin position="40"/>
        <end position="91"/>
    </location>
</feature>
<feature type="region of interest" description="Disordered" evidence="1">
    <location>
        <begin position="449"/>
        <end position="474"/>
    </location>
</feature>
<evidence type="ECO:0008006" key="4">
    <source>
        <dbReference type="Google" id="ProtNLM"/>
    </source>
</evidence>
<feature type="region of interest" description="Disordered" evidence="1">
    <location>
        <begin position="154"/>
        <end position="182"/>
    </location>
</feature>
<feature type="region of interest" description="Disordered" evidence="1">
    <location>
        <begin position="649"/>
        <end position="671"/>
    </location>
</feature>
<comment type="caution">
    <text evidence="2">The sequence shown here is derived from an EMBL/GenBank/DDBJ whole genome shotgun (WGS) entry which is preliminary data.</text>
</comment>
<evidence type="ECO:0000256" key="1">
    <source>
        <dbReference type="SAM" id="MobiDB-lite"/>
    </source>
</evidence>
<proteinExistence type="predicted"/>
<organism evidence="2 3">
    <name type="scientific">Prorocentrum cordatum</name>
    <dbReference type="NCBI Taxonomy" id="2364126"/>
    <lineage>
        <taxon>Eukaryota</taxon>
        <taxon>Sar</taxon>
        <taxon>Alveolata</taxon>
        <taxon>Dinophyceae</taxon>
        <taxon>Prorocentrales</taxon>
        <taxon>Prorocentraceae</taxon>
        <taxon>Prorocentrum</taxon>
    </lineage>
</organism>